<dbReference type="AlphaFoldDB" id="A0A2H9T9J2"/>
<proteinExistence type="predicted"/>
<evidence type="ECO:0000259" key="1">
    <source>
        <dbReference type="Pfam" id="PF13470"/>
    </source>
</evidence>
<evidence type="ECO:0000313" key="2">
    <source>
        <dbReference type="EMBL" id="PJE79892.1"/>
    </source>
</evidence>
<dbReference type="InterPro" id="IPR029060">
    <property type="entry name" value="PIN-like_dom_sf"/>
</dbReference>
<dbReference type="CDD" id="cd09854">
    <property type="entry name" value="PIN_VapC-like"/>
    <property type="match status" value="1"/>
</dbReference>
<gene>
    <name evidence="2" type="ORF">CI610_01116</name>
</gene>
<dbReference type="InterPro" id="IPR002716">
    <property type="entry name" value="PIN_dom"/>
</dbReference>
<feature type="domain" description="PIN" evidence="1">
    <location>
        <begin position="5"/>
        <end position="118"/>
    </location>
</feature>
<name>A0A2H9T9J2_9ZZZZ</name>
<organism evidence="2">
    <name type="scientific">invertebrate metagenome</name>
    <dbReference type="NCBI Taxonomy" id="1711999"/>
    <lineage>
        <taxon>unclassified sequences</taxon>
        <taxon>metagenomes</taxon>
        <taxon>organismal metagenomes</taxon>
    </lineage>
</organism>
<dbReference type="SUPFAM" id="SSF88723">
    <property type="entry name" value="PIN domain-like"/>
    <property type="match status" value="1"/>
</dbReference>
<accession>A0A2H9T9J2</accession>
<reference evidence="2" key="1">
    <citation type="journal article" date="2017" name="Appl. Environ. Microbiol.">
        <title>Molecular characterization of an Endozoicomonas-like organism causing infection in king scallop Pecten maximus L.</title>
        <authorList>
            <person name="Cano I."/>
            <person name="van Aerle R."/>
            <person name="Ross S."/>
            <person name="Verner-Jeffreys D.W."/>
            <person name="Paley R.K."/>
            <person name="Rimmer G."/>
            <person name="Ryder D."/>
            <person name="Hooper P."/>
            <person name="Stone D."/>
            <person name="Feist S.W."/>
        </authorList>
    </citation>
    <scope>NUCLEOTIDE SEQUENCE</scope>
</reference>
<sequence length="140" mass="15837">MIKSVFLDADVILDLLAKREPWFNHSASLFTLIQKGQCQGTTSSIVFANVFYILRKIKGQKEARAAIKKLNSLIQLSVTTETSLTQALNSTFTDFEDALQYYTAQNNGVHVLLTRNIKDYKTDKLPVMTPEHYLNSLNAH</sequence>
<dbReference type="Gene3D" id="3.40.50.1010">
    <property type="entry name" value="5'-nuclease"/>
    <property type="match status" value="1"/>
</dbReference>
<dbReference type="Pfam" id="PF13470">
    <property type="entry name" value="PIN_3"/>
    <property type="match status" value="1"/>
</dbReference>
<dbReference type="EMBL" id="NSIT01000042">
    <property type="protein sequence ID" value="PJE79892.1"/>
    <property type="molecule type" value="Genomic_DNA"/>
</dbReference>
<protein>
    <recommendedName>
        <fullName evidence="1">PIN domain-containing protein</fullName>
    </recommendedName>
</protein>
<comment type="caution">
    <text evidence="2">The sequence shown here is derived from an EMBL/GenBank/DDBJ whole genome shotgun (WGS) entry which is preliminary data.</text>
</comment>